<geneLocation type="plasmid" evidence="4">
    <name>p17-15-vir-like</name>
</geneLocation>
<dbReference type="EMBL" id="MN956836">
    <property type="protein sequence ID" value="QTX14392.1"/>
    <property type="molecule type" value="Genomic_DNA"/>
</dbReference>
<dbReference type="Pfam" id="PF07282">
    <property type="entry name" value="Cas12f1-like_TNB"/>
    <property type="match status" value="1"/>
</dbReference>
<evidence type="ECO:0000259" key="3">
    <source>
        <dbReference type="Pfam" id="PF07282"/>
    </source>
</evidence>
<evidence type="ECO:0000256" key="1">
    <source>
        <dbReference type="ARBA" id="ARBA00023125"/>
    </source>
</evidence>
<reference evidence="4" key="1">
    <citation type="submission" date="2020-01" db="EMBL/GenBank/DDBJ databases">
        <authorList>
            <person name="Qin S."/>
        </authorList>
    </citation>
    <scope>NUCLEOTIDE SEQUENCE</scope>
    <source>
        <strain evidence="4">CVir17-16-YZ6g</strain>
        <plasmid evidence="4">p17-15-vir-like</plasmid>
    </source>
</reference>
<proteinExistence type="predicted"/>
<dbReference type="GO" id="GO:0003677">
    <property type="term" value="F:DNA binding"/>
    <property type="evidence" value="ECO:0007669"/>
    <property type="project" value="UniProtKB-KW"/>
</dbReference>
<name>A0A8B0SYT1_KLEPN</name>
<feature type="region of interest" description="Disordered" evidence="2">
    <location>
        <begin position="80"/>
        <end position="101"/>
    </location>
</feature>
<dbReference type="InterPro" id="IPR010095">
    <property type="entry name" value="Cas12f1-like_TNB"/>
</dbReference>
<keyword evidence="1" id="KW-0238">DNA-binding</keyword>
<feature type="domain" description="Cas12f1-like TNB" evidence="3">
    <location>
        <begin position="36"/>
        <end position="60"/>
    </location>
</feature>
<sequence length="139" mass="15343">MSTSSSGVVVRYWRYLRHTQASVVPAVVIRRKKNRQTQSKFVCQVCGYTENADINGARNIFSGRTCRACLWRDDTVGPPAEAGTHRGESGSGLNAVGNPRPSGRGGCQQLHRVFFVQRIEHLFIQSRGHTIKKQGGCGQ</sequence>
<evidence type="ECO:0000256" key="2">
    <source>
        <dbReference type="SAM" id="MobiDB-lite"/>
    </source>
</evidence>
<protein>
    <submittedName>
        <fullName evidence="4">Transposase InsQ for insertion sequence element IS609</fullName>
    </submittedName>
</protein>
<organism evidence="4">
    <name type="scientific">Klebsiella pneumoniae</name>
    <dbReference type="NCBI Taxonomy" id="573"/>
    <lineage>
        <taxon>Bacteria</taxon>
        <taxon>Pseudomonadati</taxon>
        <taxon>Pseudomonadota</taxon>
        <taxon>Gammaproteobacteria</taxon>
        <taxon>Enterobacterales</taxon>
        <taxon>Enterobacteriaceae</taxon>
        <taxon>Klebsiella/Raoultella group</taxon>
        <taxon>Klebsiella</taxon>
        <taxon>Klebsiella pneumoniae complex</taxon>
    </lineage>
</organism>
<accession>A0A8B0SYT1</accession>
<dbReference type="AlphaFoldDB" id="A0A8B0SYT1"/>
<keyword evidence="4" id="KW-0614">Plasmid</keyword>
<evidence type="ECO:0000313" key="4">
    <source>
        <dbReference type="EMBL" id="QTX14392.1"/>
    </source>
</evidence>